<dbReference type="OrthoDB" id="323463at2"/>
<dbReference type="Gene3D" id="3.40.50.150">
    <property type="entry name" value="Vaccinia Virus protein VP39"/>
    <property type="match status" value="1"/>
</dbReference>
<dbReference type="CDD" id="cd02440">
    <property type="entry name" value="AdoMet_MTases"/>
    <property type="match status" value="1"/>
</dbReference>
<evidence type="ECO:0000256" key="1">
    <source>
        <dbReference type="ARBA" id="ARBA00022679"/>
    </source>
</evidence>
<sequence length="324" mass="38360">MDQEKLTYIQAAKQIGFVMKHRYIDNSELKFIKKMIQGSYTTFGSSYPDNVFLNLGLWDEKIHREYTQLDFNFSKISEIQDIYSQLLLYFLIRPLIKMEFFNKKLLEIGCGNGLGVRASSELLKTDYALGVDLVNHLITNGHRNFYKEDAINYIQSDAEILPLANESFDIVTNLESSHLYPRIEYFFSEVERVLSVGGYFCYADHYYKHKDQANRFEAFLKQNGKLKIVQKLNITKLVQASLYQRLILNEDMYYNLAMSFVDNDDTKLLQELSIITACFGLIFLPWWKIKFKNPKLQIIAKYARREKFWGKKYYFYYLVQKVKQ</sequence>
<dbReference type="EC" id="2.1.1.-" evidence="3"/>
<dbReference type="GO" id="GO:0016126">
    <property type="term" value="P:sterol biosynthetic process"/>
    <property type="evidence" value="ECO:0007669"/>
    <property type="project" value="TreeGrafter"/>
</dbReference>
<dbReference type="STRING" id="1094715.GCA_000236165_00046"/>
<name>A0A377G665_9GAMM</name>
<dbReference type="SUPFAM" id="SSF53335">
    <property type="entry name" value="S-adenosyl-L-methionine-dependent methyltransferases"/>
    <property type="match status" value="1"/>
</dbReference>
<proteinExistence type="predicted"/>
<dbReference type="AlphaFoldDB" id="A0A377G665"/>
<dbReference type="RefSeq" id="WP_019349433.1">
    <property type="nucleotide sequence ID" value="NZ_UGGT01000001.1"/>
</dbReference>
<dbReference type="PANTHER" id="PTHR44068:SF1">
    <property type="entry name" value="HYPOTHETICAL LOC100005854"/>
    <property type="match status" value="1"/>
</dbReference>
<dbReference type="GO" id="GO:0032259">
    <property type="term" value="P:methylation"/>
    <property type="evidence" value="ECO:0007669"/>
    <property type="project" value="UniProtKB-KW"/>
</dbReference>
<keyword evidence="4" id="KW-1185">Reference proteome</keyword>
<evidence type="ECO:0000259" key="2">
    <source>
        <dbReference type="Pfam" id="PF08241"/>
    </source>
</evidence>
<dbReference type="PANTHER" id="PTHR44068">
    <property type="entry name" value="ZGC:194242"/>
    <property type="match status" value="1"/>
</dbReference>
<dbReference type="EMBL" id="UGGT01000001">
    <property type="protein sequence ID" value="STO20001.1"/>
    <property type="molecule type" value="Genomic_DNA"/>
</dbReference>
<gene>
    <name evidence="3" type="ORF">NCTC11370_00046</name>
</gene>
<accession>A0A377G665</accession>
<dbReference type="InterPro" id="IPR029063">
    <property type="entry name" value="SAM-dependent_MTases_sf"/>
</dbReference>
<evidence type="ECO:0000313" key="3">
    <source>
        <dbReference type="EMBL" id="STO20001.1"/>
    </source>
</evidence>
<dbReference type="InterPro" id="IPR013216">
    <property type="entry name" value="Methyltransf_11"/>
</dbReference>
<keyword evidence="1 3" id="KW-0808">Transferase</keyword>
<protein>
    <submittedName>
        <fullName evidence="3">Phthiotriol/phenolphthiotriol dimycocerosates methyltransferase</fullName>
        <ecNumber evidence="3">2.1.1.-</ecNumber>
    </submittedName>
</protein>
<dbReference type="InterPro" id="IPR050447">
    <property type="entry name" value="Erg6_SMT_methyltransf"/>
</dbReference>
<dbReference type="Pfam" id="PF08241">
    <property type="entry name" value="Methyltransf_11"/>
    <property type="match status" value="1"/>
</dbReference>
<dbReference type="GeneID" id="93291104"/>
<evidence type="ECO:0000313" key="4">
    <source>
        <dbReference type="Proteomes" id="UP000254554"/>
    </source>
</evidence>
<keyword evidence="3" id="KW-0489">Methyltransferase</keyword>
<organism evidence="3 4">
    <name type="scientific">Fluoribacter dumoffii</name>
    <dbReference type="NCBI Taxonomy" id="463"/>
    <lineage>
        <taxon>Bacteria</taxon>
        <taxon>Pseudomonadati</taxon>
        <taxon>Pseudomonadota</taxon>
        <taxon>Gammaproteobacteria</taxon>
        <taxon>Legionellales</taxon>
        <taxon>Legionellaceae</taxon>
        <taxon>Fluoribacter</taxon>
    </lineage>
</organism>
<feature type="domain" description="Methyltransferase type 11" evidence="2">
    <location>
        <begin position="106"/>
        <end position="201"/>
    </location>
</feature>
<reference evidence="3 4" key="1">
    <citation type="submission" date="2018-06" db="EMBL/GenBank/DDBJ databases">
        <authorList>
            <consortium name="Pathogen Informatics"/>
            <person name="Doyle S."/>
        </authorList>
    </citation>
    <scope>NUCLEOTIDE SEQUENCE [LARGE SCALE GENOMIC DNA]</scope>
    <source>
        <strain evidence="3 4">NCTC11370</strain>
    </source>
</reference>
<dbReference type="GO" id="GO:0003838">
    <property type="term" value="F:sterol 24-C-methyltransferase activity"/>
    <property type="evidence" value="ECO:0007669"/>
    <property type="project" value="TreeGrafter"/>
</dbReference>
<dbReference type="Proteomes" id="UP000254554">
    <property type="component" value="Unassembled WGS sequence"/>
</dbReference>